<feature type="compositionally biased region" description="Acidic residues" evidence="5">
    <location>
        <begin position="352"/>
        <end position="364"/>
    </location>
</feature>
<feature type="compositionally biased region" description="Polar residues" evidence="5">
    <location>
        <begin position="420"/>
        <end position="439"/>
    </location>
</feature>
<evidence type="ECO:0000256" key="4">
    <source>
        <dbReference type="PROSITE-ProRule" id="PRU00322"/>
    </source>
</evidence>
<keyword evidence="1" id="KW-0479">Metal-binding</keyword>
<feature type="compositionally biased region" description="Basic and acidic residues" evidence="5">
    <location>
        <begin position="115"/>
        <end position="129"/>
    </location>
</feature>
<feature type="compositionally biased region" description="Low complexity" evidence="5">
    <location>
        <begin position="276"/>
        <end position="288"/>
    </location>
</feature>
<feature type="domain" description="RanBP2-type" evidence="6">
    <location>
        <begin position="984"/>
        <end position="1013"/>
    </location>
</feature>
<dbReference type="AlphaFoldDB" id="A0A2G5BAS1"/>
<feature type="region of interest" description="Disordered" evidence="5">
    <location>
        <begin position="103"/>
        <end position="505"/>
    </location>
</feature>
<dbReference type="Gene3D" id="4.10.1060.10">
    <property type="entry name" value="Zinc finger, RanBP2-type"/>
    <property type="match status" value="5"/>
</dbReference>
<proteinExistence type="predicted"/>
<feature type="domain" description="RanBP2-type" evidence="6">
    <location>
        <begin position="1191"/>
        <end position="1220"/>
    </location>
</feature>
<dbReference type="STRING" id="763665.A0A2G5BAS1"/>
<dbReference type="Pfam" id="PF00641">
    <property type="entry name" value="Zn_ribbon_RanBP"/>
    <property type="match status" value="2"/>
</dbReference>
<dbReference type="PROSITE" id="PS50199">
    <property type="entry name" value="ZF_RANBP2_2"/>
    <property type="match status" value="5"/>
</dbReference>
<feature type="region of interest" description="Disordered" evidence="5">
    <location>
        <begin position="521"/>
        <end position="564"/>
    </location>
</feature>
<feature type="compositionally biased region" description="Low complexity" evidence="5">
    <location>
        <begin position="216"/>
        <end position="227"/>
    </location>
</feature>
<feature type="compositionally biased region" description="Basic and acidic residues" evidence="5">
    <location>
        <begin position="139"/>
        <end position="148"/>
    </location>
</feature>
<keyword evidence="3" id="KW-0862">Zinc</keyword>
<reference evidence="7 8" key="1">
    <citation type="journal article" date="2015" name="Genome Biol. Evol.">
        <title>Phylogenomic analyses indicate that early fungi evolved digesting cell walls of algal ancestors of land plants.</title>
        <authorList>
            <person name="Chang Y."/>
            <person name="Wang S."/>
            <person name="Sekimoto S."/>
            <person name="Aerts A.L."/>
            <person name="Choi C."/>
            <person name="Clum A."/>
            <person name="LaButti K.M."/>
            <person name="Lindquist E.A."/>
            <person name="Yee Ngan C."/>
            <person name="Ohm R.A."/>
            <person name="Salamov A.A."/>
            <person name="Grigoriev I.V."/>
            <person name="Spatafora J.W."/>
            <person name="Berbee M.L."/>
        </authorList>
    </citation>
    <scope>NUCLEOTIDE SEQUENCE [LARGE SCALE GENOMIC DNA]</scope>
    <source>
        <strain evidence="7 8">NRRL 1564</strain>
    </source>
</reference>
<evidence type="ECO:0000256" key="3">
    <source>
        <dbReference type="ARBA" id="ARBA00022833"/>
    </source>
</evidence>
<keyword evidence="8" id="KW-1185">Reference proteome</keyword>
<feature type="compositionally biased region" description="Low complexity" evidence="5">
    <location>
        <begin position="382"/>
        <end position="398"/>
    </location>
</feature>
<feature type="domain" description="RanBP2-type" evidence="6">
    <location>
        <begin position="926"/>
        <end position="958"/>
    </location>
</feature>
<dbReference type="Proteomes" id="UP000242474">
    <property type="component" value="Unassembled WGS sequence"/>
</dbReference>
<feature type="compositionally biased region" description="Polar residues" evidence="5">
    <location>
        <begin position="399"/>
        <end position="413"/>
    </location>
</feature>
<evidence type="ECO:0000256" key="1">
    <source>
        <dbReference type="ARBA" id="ARBA00022723"/>
    </source>
</evidence>
<evidence type="ECO:0000313" key="8">
    <source>
        <dbReference type="Proteomes" id="UP000242474"/>
    </source>
</evidence>
<feature type="compositionally biased region" description="Basic and acidic residues" evidence="5">
    <location>
        <begin position="160"/>
        <end position="169"/>
    </location>
</feature>
<feature type="compositionally biased region" description="Acidic residues" evidence="5">
    <location>
        <begin position="170"/>
        <end position="192"/>
    </location>
</feature>
<evidence type="ECO:0000313" key="7">
    <source>
        <dbReference type="EMBL" id="PIA16100.1"/>
    </source>
</evidence>
<evidence type="ECO:0000256" key="2">
    <source>
        <dbReference type="ARBA" id="ARBA00022771"/>
    </source>
</evidence>
<feature type="compositionally biased region" description="Low complexity" evidence="5">
    <location>
        <begin position="149"/>
        <end position="159"/>
    </location>
</feature>
<gene>
    <name evidence="7" type="ORF">COEREDRAFT_8758</name>
</gene>
<keyword evidence="2 4" id="KW-0863">Zinc-finger</keyword>
<dbReference type="GO" id="GO:0008270">
    <property type="term" value="F:zinc ion binding"/>
    <property type="evidence" value="ECO:0007669"/>
    <property type="project" value="UniProtKB-KW"/>
</dbReference>
<feature type="domain" description="RanBP2-type" evidence="6">
    <location>
        <begin position="1043"/>
        <end position="1072"/>
    </location>
</feature>
<dbReference type="InterPro" id="IPR001876">
    <property type="entry name" value="Znf_RanBP2"/>
</dbReference>
<sequence>MAADTTVVAGKQPTAKRLAATRRHAPYARPINTQSHSHSIADYVIGFCARLSTPLFSRSPVSRPSTDAFSVPWRTVDRETAQLREELYRAQREAAVFDEKQLQAEQSAHELSSSETRDRSSTDVDKPEDGSPYESVFDTARRIAERRSSALATPSLSSSKGKEAAHDDLGDADEPEDVDFEPNETEDDDEEELLQKDIEPIDESEEVTTSKSAGYSSASNIISTASSPIGSSTERPLDHLTQQTSSDTEGQSVDVSVEEEEESGSEQPIGPDQIEEPQSSSVSASSSDVESDSAPEAEVEIEVSLSEGGGSSPENGDQADVYSEHDSDASSTSGESDQATEELASISSDQSGTDEEEEEGEVDSNEQPAPVSQYGSEPLDAVISRPVVSSVEPVPSIVQQTPQSTTVAPTPSSRGWWPFTNRSLLGSFMSTQKKQSPRATCQAKPEESEEEEEERCVYAGAKRSAPESSDIIPPAHDAAGAMQHPQSSGRQRVLPKSTRPQYSRPFVPASFIDVSRITAADSAKHVSVPDRTGSKRSTLLSSRRHTAALPVMSTPLTSAAPSAETARLSSVSSVSSPPSAGPSATPLITAASLGLEARRSIARGRSGQSRRRTFLYYGSGYGSRSDPYSFTPANYGTSAAGVQASQSSTRSVVQTSYSNAVALTASTDASENYKSNTTAQKILDIIGEVPPTRSQQGLDSQDVINPYELSSPYSVRMRPKTTQRRRVLVPTSARISQADTKTQDLNPTRARSILESIQSAAPPEIQARLGAMSKVATSEKSQYSSAINSAASSAVKLTAAPVFSVPQTTESTLAASVSISSVLQSPPPPIKAQFGTPTTAIETPTKMREASALTTRTVKPIEKENQPPYAFSIPSPLHSGADDAAVKAAVAKLKDVDLPSFAFSLDDDQQLTPSRTSAQSAELISKEQQQPEWTCDVCELKSPAAASRCIVCDAVKPTTTTAAASLLQTAPASGKSLLQAPIVQDSEWVCEVCELKSPISAQKCIVCDAAKPTASATTTEVFAVAAPSAGGTLSALASASAPTSNEWVCEVCELKSPATADKCIVCDAAKPTASATTTEVFAAAAPSTGGTLSALASASAPTSNEWVCEVCELKSPATADKCIVCDAAKPNTSAATLSSTTASSAVPAGQQSSDVTAPQDPSFAFSLDVAKLPHAPMEEPQEHAKATTEPPAEQWECNVCELKNPPAAEKCTVCDAAKPAAAASVGPVMTALPVNSTLQRVSNLSATQLPSFEFDLDVKAKPFGVMFR</sequence>
<dbReference type="EMBL" id="KZ303502">
    <property type="protein sequence ID" value="PIA16100.1"/>
    <property type="molecule type" value="Genomic_DNA"/>
</dbReference>
<accession>A0A2G5BAS1</accession>
<dbReference type="PROSITE" id="PS01358">
    <property type="entry name" value="ZF_RANBP2_1"/>
    <property type="match status" value="1"/>
</dbReference>
<dbReference type="SMART" id="SM00547">
    <property type="entry name" value="ZnF_RBZ"/>
    <property type="match status" value="5"/>
</dbReference>
<evidence type="ECO:0000256" key="5">
    <source>
        <dbReference type="SAM" id="MobiDB-lite"/>
    </source>
</evidence>
<organism evidence="7 8">
    <name type="scientific">Coemansia reversa (strain ATCC 12441 / NRRL 1564)</name>
    <dbReference type="NCBI Taxonomy" id="763665"/>
    <lineage>
        <taxon>Eukaryota</taxon>
        <taxon>Fungi</taxon>
        <taxon>Fungi incertae sedis</taxon>
        <taxon>Zoopagomycota</taxon>
        <taxon>Kickxellomycotina</taxon>
        <taxon>Kickxellomycetes</taxon>
        <taxon>Kickxellales</taxon>
        <taxon>Kickxellaceae</taxon>
        <taxon>Coemansia</taxon>
    </lineage>
</organism>
<feature type="compositionally biased region" description="Acidic residues" evidence="5">
    <location>
        <begin position="289"/>
        <end position="301"/>
    </location>
</feature>
<protein>
    <recommendedName>
        <fullName evidence="6">RanBP2-type domain-containing protein</fullName>
    </recommendedName>
</protein>
<name>A0A2G5BAS1_COERN</name>
<dbReference type="OrthoDB" id="79830at2759"/>
<feature type="domain" description="RanBP2-type" evidence="6">
    <location>
        <begin position="1102"/>
        <end position="1131"/>
    </location>
</feature>
<feature type="compositionally biased region" description="Polar residues" evidence="5">
    <location>
        <begin position="228"/>
        <end position="248"/>
    </location>
</feature>
<evidence type="ECO:0000259" key="6">
    <source>
        <dbReference type="PROSITE" id="PS50199"/>
    </source>
</evidence>